<dbReference type="GO" id="GO:0003824">
    <property type="term" value="F:catalytic activity"/>
    <property type="evidence" value="ECO:0007669"/>
    <property type="project" value="InterPro"/>
</dbReference>
<dbReference type="InterPro" id="IPR005302">
    <property type="entry name" value="MoCF_Sase_C"/>
</dbReference>
<dbReference type="AlphaFoldDB" id="A0A242MRN1"/>
<dbReference type="Proteomes" id="UP000195221">
    <property type="component" value="Unassembled WGS sequence"/>
</dbReference>
<dbReference type="PANTHER" id="PTHR36930:SF1">
    <property type="entry name" value="MOSC DOMAIN-CONTAINING PROTEIN"/>
    <property type="match status" value="1"/>
</dbReference>
<comment type="caution">
    <text evidence="2">The sequence shown here is derived from an EMBL/GenBank/DDBJ whole genome shotgun (WGS) entry which is preliminary data.</text>
</comment>
<dbReference type="GO" id="GO:0030151">
    <property type="term" value="F:molybdenum ion binding"/>
    <property type="evidence" value="ECO:0007669"/>
    <property type="project" value="InterPro"/>
</dbReference>
<sequence length="135" mass="14521">MCPVDEAVLDTHVGLEGDHYSRDAGRRQVTLIQAESLVAIASHLGLETVAPEMLRRNLVTRGINLLALKDRKFRIGDAVLEMTGECHPCSRLEETLGVGGYNATRDFGGIAAKVLRGAASSYATPSCALTSDPRR</sequence>
<reference evidence="2 3" key="1">
    <citation type="submission" date="2017-03" db="EMBL/GenBank/DDBJ databases">
        <title>Genome analysis of strain PAMC 26577.</title>
        <authorList>
            <person name="Oh H.-M."/>
            <person name="Yang J.-A."/>
        </authorList>
    </citation>
    <scope>NUCLEOTIDE SEQUENCE [LARGE SCALE GENOMIC DNA]</scope>
    <source>
        <strain evidence="2 3">PAMC 26577</strain>
    </source>
</reference>
<evidence type="ECO:0000313" key="3">
    <source>
        <dbReference type="Proteomes" id="UP000195221"/>
    </source>
</evidence>
<dbReference type="SUPFAM" id="SSF50800">
    <property type="entry name" value="PK beta-barrel domain-like"/>
    <property type="match status" value="1"/>
</dbReference>
<dbReference type="Pfam" id="PF03473">
    <property type="entry name" value="MOSC"/>
    <property type="match status" value="1"/>
</dbReference>
<organism evidence="2 3">
    <name type="scientific">Caballeronia sordidicola</name>
    <name type="common">Burkholderia sordidicola</name>
    <dbReference type="NCBI Taxonomy" id="196367"/>
    <lineage>
        <taxon>Bacteria</taxon>
        <taxon>Pseudomonadati</taxon>
        <taxon>Pseudomonadota</taxon>
        <taxon>Betaproteobacteria</taxon>
        <taxon>Burkholderiales</taxon>
        <taxon>Burkholderiaceae</taxon>
        <taxon>Caballeronia</taxon>
    </lineage>
</organism>
<dbReference type="Gene3D" id="2.40.33.20">
    <property type="entry name" value="PK beta-barrel domain-like"/>
    <property type="match status" value="1"/>
</dbReference>
<accession>A0A242MRN1</accession>
<dbReference type="PROSITE" id="PS51340">
    <property type="entry name" value="MOSC"/>
    <property type="match status" value="1"/>
</dbReference>
<dbReference type="EMBL" id="NBTZ01000073">
    <property type="protein sequence ID" value="OTP73917.1"/>
    <property type="molecule type" value="Genomic_DNA"/>
</dbReference>
<gene>
    <name evidence="2" type="ORF">PAMC26577_17095</name>
</gene>
<proteinExistence type="predicted"/>
<dbReference type="InterPro" id="IPR052716">
    <property type="entry name" value="MOSC_domain"/>
</dbReference>
<evidence type="ECO:0000259" key="1">
    <source>
        <dbReference type="PROSITE" id="PS51340"/>
    </source>
</evidence>
<feature type="domain" description="MOSC" evidence="1">
    <location>
        <begin position="2"/>
        <end position="135"/>
    </location>
</feature>
<protein>
    <submittedName>
        <fullName evidence="2">MOSC domain protein</fullName>
    </submittedName>
</protein>
<evidence type="ECO:0000313" key="2">
    <source>
        <dbReference type="EMBL" id="OTP73917.1"/>
    </source>
</evidence>
<name>A0A242MRN1_CABSO</name>
<dbReference type="GO" id="GO:0030170">
    <property type="term" value="F:pyridoxal phosphate binding"/>
    <property type="evidence" value="ECO:0007669"/>
    <property type="project" value="InterPro"/>
</dbReference>
<dbReference type="RefSeq" id="WP_256701111.1">
    <property type="nucleotide sequence ID" value="NZ_MSRG01000027.1"/>
</dbReference>
<dbReference type="InterPro" id="IPR011037">
    <property type="entry name" value="Pyrv_Knase-like_insert_dom_sf"/>
</dbReference>
<dbReference type="PANTHER" id="PTHR36930">
    <property type="entry name" value="METAL-SULFUR CLUSTER BIOSYNTHESIS PROTEINS YUAD-RELATED"/>
    <property type="match status" value="1"/>
</dbReference>